<dbReference type="Proteomes" id="UP001558850">
    <property type="component" value="Unassembled WGS sequence"/>
</dbReference>
<keyword evidence="2" id="KW-1185">Reference proteome</keyword>
<comment type="caution">
    <text evidence="1">The sequence shown here is derived from an EMBL/GenBank/DDBJ whole genome shotgun (WGS) entry which is preliminary data.</text>
</comment>
<protein>
    <submittedName>
        <fullName evidence="1">PAAR domain-containing protein</fullName>
    </submittedName>
</protein>
<evidence type="ECO:0000313" key="1">
    <source>
        <dbReference type="EMBL" id="MEX3933209.1"/>
    </source>
</evidence>
<sequence>MRRYYIRQGDRTTAGGEVLEGDQRSSIRGIPMAFDGARIWCPACKSEGRICNVAPYRPHTLHGKQAALENDICICDCDPPPRLIPSQHAASMSFNSDELARRGMDAFGNPALHDEQFVLRDRQTGKALANVRYTIRTASGRSFGGVTDSMGHTQRVSTSGAENLTFHIEETA</sequence>
<gene>
    <name evidence="1" type="ORF">AB4Y32_15640</name>
</gene>
<dbReference type="EMBL" id="JBFRCH010000007">
    <property type="protein sequence ID" value="MEX3933209.1"/>
    <property type="molecule type" value="Genomic_DNA"/>
</dbReference>
<accession>A0ACC6U0Y1</accession>
<name>A0ACC6U0Y1_9BURK</name>
<reference evidence="1" key="1">
    <citation type="submission" date="2024-07" db="EMBL/GenBank/DDBJ databases">
        <title>A survey of Mimosa microsymbionts across Brazilian biomes reveals a high diversity of Paraburkholderia nodulating endemic species, but also that Cupriavidus is common as a symbiont of widespread species.</title>
        <authorList>
            <person name="Rouws L."/>
            <person name="Barauna A."/>
            <person name="Beukes C."/>
            <person name="Rouws J.R.C."/>
            <person name="De Faria S.M."/>
            <person name="Gross E."/>
            <person name="Bueno Dos Reis Junior F."/>
            <person name="Simon M.F."/>
            <person name="Maluk M."/>
            <person name="Odee D.W."/>
            <person name="Kenicer G."/>
            <person name="Young J.P.W."/>
            <person name="Reis V.M."/>
            <person name="Zilli J."/>
            <person name="James E.K."/>
        </authorList>
    </citation>
    <scope>NUCLEOTIDE SEQUENCE</scope>
    <source>
        <strain evidence="1">EG181B</strain>
    </source>
</reference>
<proteinExistence type="predicted"/>
<organism evidence="1 2">
    <name type="scientific">Paraburkholderia phymatum</name>
    <dbReference type="NCBI Taxonomy" id="148447"/>
    <lineage>
        <taxon>Bacteria</taxon>
        <taxon>Pseudomonadati</taxon>
        <taxon>Pseudomonadota</taxon>
        <taxon>Betaproteobacteria</taxon>
        <taxon>Burkholderiales</taxon>
        <taxon>Burkholderiaceae</taxon>
        <taxon>Paraburkholderia</taxon>
    </lineage>
</organism>
<evidence type="ECO:0000313" key="2">
    <source>
        <dbReference type="Proteomes" id="UP001558850"/>
    </source>
</evidence>